<reference evidence="2 3" key="1">
    <citation type="journal article" date="2024" name="Microbiol. Resour. Announc.">
        <title>Genome annotations for the ascomycete fungi Trichoderma harzianum, Trichoderma aggressivum, and Purpureocillium lilacinum.</title>
        <authorList>
            <person name="Beijen E.P.W."/>
            <person name="Ohm R.A."/>
        </authorList>
    </citation>
    <scope>NUCLEOTIDE SEQUENCE [LARGE SCALE GENOMIC DNA]</scope>
    <source>
        <strain evidence="2 3">CBS 150709</strain>
    </source>
</reference>
<dbReference type="EMBL" id="JAWRVI010000301">
    <property type="protein sequence ID" value="KAK4068522.1"/>
    <property type="molecule type" value="Genomic_DNA"/>
</dbReference>
<evidence type="ECO:0000256" key="1">
    <source>
        <dbReference type="SAM" id="Coils"/>
    </source>
</evidence>
<sequence>MDRKRAIERRRKAAKALRLAEAAREEALREIHAAEADQAAAEERDTEVIAQTLKKLSSNVRDRKAIEKACETLAMRYDTDSGLRRIDVRSFTILVERVNLRVLRRFHNKGVPEPVLSRTKEMPLPEPFWLDYHESVRKSDCNLSKLYFTEISDYLYPPLRHDRGQPMVLYSIAYAYKRQLDKYFTPSFIKNMQSLPTWGGDETTSCIRAHVLAQSVEFQIDLEPLNFNLAPSEVLQDHLASYAGVHIEIRKVPQLTVHVPADLGQVMVDDLSFSQIRQI</sequence>
<comment type="caution">
    <text evidence="2">The sequence shown here is derived from an EMBL/GenBank/DDBJ whole genome shotgun (WGS) entry which is preliminary data.</text>
</comment>
<name>A0ABR0BD61_PURLI</name>
<protein>
    <submittedName>
        <fullName evidence="2">Uncharacterized protein</fullName>
    </submittedName>
</protein>
<evidence type="ECO:0000313" key="3">
    <source>
        <dbReference type="Proteomes" id="UP001287286"/>
    </source>
</evidence>
<organism evidence="2 3">
    <name type="scientific">Purpureocillium lilacinum</name>
    <name type="common">Paecilomyces lilacinus</name>
    <dbReference type="NCBI Taxonomy" id="33203"/>
    <lineage>
        <taxon>Eukaryota</taxon>
        <taxon>Fungi</taxon>
        <taxon>Dikarya</taxon>
        <taxon>Ascomycota</taxon>
        <taxon>Pezizomycotina</taxon>
        <taxon>Sordariomycetes</taxon>
        <taxon>Hypocreomycetidae</taxon>
        <taxon>Hypocreales</taxon>
        <taxon>Ophiocordycipitaceae</taxon>
        <taxon>Purpureocillium</taxon>
    </lineage>
</organism>
<keyword evidence="3" id="KW-1185">Reference proteome</keyword>
<dbReference type="Proteomes" id="UP001287286">
    <property type="component" value="Unassembled WGS sequence"/>
</dbReference>
<gene>
    <name evidence="2" type="ORF">Purlil1_13773</name>
</gene>
<keyword evidence="1" id="KW-0175">Coiled coil</keyword>
<feature type="coiled-coil region" evidence="1">
    <location>
        <begin position="10"/>
        <end position="44"/>
    </location>
</feature>
<proteinExistence type="predicted"/>
<accession>A0ABR0BD61</accession>
<evidence type="ECO:0000313" key="2">
    <source>
        <dbReference type="EMBL" id="KAK4068522.1"/>
    </source>
</evidence>